<comment type="caution">
    <text evidence="1">The sequence shown here is derived from an EMBL/GenBank/DDBJ whole genome shotgun (WGS) entry which is preliminary data.</text>
</comment>
<dbReference type="EMBL" id="BDUD01000001">
    <property type="protein sequence ID" value="GBG18637.1"/>
    <property type="molecule type" value="Genomic_DNA"/>
</dbReference>
<protein>
    <submittedName>
        <fullName evidence="1">Uncharacterized protein</fullName>
    </submittedName>
</protein>
<proteinExistence type="predicted"/>
<dbReference type="Proteomes" id="UP000245124">
    <property type="component" value="Unassembled WGS sequence"/>
</dbReference>
<evidence type="ECO:0000313" key="1">
    <source>
        <dbReference type="EMBL" id="GBG18637.1"/>
    </source>
</evidence>
<gene>
    <name evidence="1" type="ORF">NIES4072_23020</name>
</gene>
<accession>A0A2R5FIS7</accession>
<dbReference type="AlphaFoldDB" id="A0A2R5FIS7"/>
<reference evidence="1 2" key="1">
    <citation type="submission" date="2017-06" db="EMBL/GenBank/DDBJ databases">
        <title>Genome sequencing of cyanobaciteial culture collection at National Institute for Environmental Studies (NIES).</title>
        <authorList>
            <person name="Hirose Y."/>
            <person name="Shimura Y."/>
            <person name="Fujisawa T."/>
            <person name="Nakamura Y."/>
            <person name="Kawachi M."/>
        </authorList>
    </citation>
    <scope>NUCLEOTIDE SEQUENCE [LARGE SCALE GENOMIC DNA]</scope>
    <source>
        <strain evidence="1 2">NIES-4072</strain>
    </source>
</reference>
<organism evidence="1 2">
    <name type="scientific">Nostoc commune NIES-4072</name>
    <dbReference type="NCBI Taxonomy" id="2005467"/>
    <lineage>
        <taxon>Bacteria</taxon>
        <taxon>Bacillati</taxon>
        <taxon>Cyanobacteriota</taxon>
        <taxon>Cyanophyceae</taxon>
        <taxon>Nostocales</taxon>
        <taxon>Nostocaceae</taxon>
        <taxon>Nostoc</taxon>
    </lineage>
</organism>
<keyword evidence="2" id="KW-1185">Reference proteome</keyword>
<name>A0A2R5FIS7_NOSCO</name>
<dbReference type="RefSeq" id="WP_109008612.1">
    <property type="nucleotide sequence ID" value="NZ_BDUD01000001.1"/>
</dbReference>
<evidence type="ECO:0000313" key="2">
    <source>
        <dbReference type="Proteomes" id="UP000245124"/>
    </source>
</evidence>
<sequence>MRSQSDRSLLTLNSFQGIAPDNPSHSLIFPLRKLDSTQGKLRILQPADAKFNLWQDFELFNLVVKNYSS</sequence>